<dbReference type="AlphaFoldDB" id="A0AAF0WEJ7"/>
<reference evidence="2" key="2">
    <citation type="submission" date="2022-03" db="EMBL/GenBank/DDBJ databases">
        <title>Draft title - Genomic analysis of global carrot germplasm unveils the trajectory of domestication and the origin of high carotenoid orange carrot.</title>
        <authorList>
            <person name="Iorizzo M."/>
            <person name="Ellison S."/>
            <person name="Senalik D."/>
            <person name="Macko-Podgorni A."/>
            <person name="Grzebelus D."/>
            <person name="Bostan H."/>
            <person name="Rolling W."/>
            <person name="Curaba J."/>
            <person name="Simon P."/>
        </authorList>
    </citation>
    <scope>NUCLEOTIDE SEQUENCE</scope>
    <source>
        <tissue evidence="2">Leaf</tissue>
    </source>
</reference>
<protein>
    <submittedName>
        <fullName evidence="2">Uncharacterized protein</fullName>
    </submittedName>
</protein>
<dbReference type="Proteomes" id="UP000077755">
    <property type="component" value="Chromosome 2"/>
</dbReference>
<organism evidence="2 3">
    <name type="scientific">Daucus carota subsp. sativus</name>
    <name type="common">Carrot</name>
    <dbReference type="NCBI Taxonomy" id="79200"/>
    <lineage>
        <taxon>Eukaryota</taxon>
        <taxon>Viridiplantae</taxon>
        <taxon>Streptophyta</taxon>
        <taxon>Embryophyta</taxon>
        <taxon>Tracheophyta</taxon>
        <taxon>Spermatophyta</taxon>
        <taxon>Magnoliopsida</taxon>
        <taxon>eudicotyledons</taxon>
        <taxon>Gunneridae</taxon>
        <taxon>Pentapetalae</taxon>
        <taxon>asterids</taxon>
        <taxon>campanulids</taxon>
        <taxon>Apiales</taxon>
        <taxon>Apiaceae</taxon>
        <taxon>Apioideae</taxon>
        <taxon>Scandiceae</taxon>
        <taxon>Daucinae</taxon>
        <taxon>Daucus</taxon>
        <taxon>Daucus sect. Daucus</taxon>
    </lineage>
</organism>
<keyword evidence="3" id="KW-1185">Reference proteome</keyword>
<evidence type="ECO:0000256" key="1">
    <source>
        <dbReference type="SAM" id="MobiDB-lite"/>
    </source>
</evidence>
<evidence type="ECO:0000313" key="3">
    <source>
        <dbReference type="Proteomes" id="UP000077755"/>
    </source>
</evidence>
<dbReference type="EMBL" id="CP093344">
    <property type="protein sequence ID" value="WOG88490.1"/>
    <property type="molecule type" value="Genomic_DNA"/>
</dbReference>
<feature type="compositionally biased region" description="Pro residues" evidence="1">
    <location>
        <begin position="61"/>
        <end position="70"/>
    </location>
</feature>
<accession>A0AAF0WEJ7</accession>
<reference evidence="2" key="1">
    <citation type="journal article" date="2016" name="Nat. Genet.">
        <title>A high-quality carrot genome assembly provides new insights into carotenoid accumulation and asterid genome evolution.</title>
        <authorList>
            <person name="Iorizzo M."/>
            <person name="Ellison S."/>
            <person name="Senalik D."/>
            <person name="Zeng P."/>
            <person name="Satapoomin P."/>
            <person name="Huang J."/>
            <person name="Bowman M."/>
            <person name="Iovene M."/>
            <person name="Sanseverino W."/>
            <person name="Cavagnaro P."/>
            <person name="Yildiz M."/>
            <person name="Macko-Podgorni A."/>
            <person name="Moranska E."/>
            <person name="Grzebelus E."/>
            <person name="Grzebelus D."/>
            <person name="Ashrafi H."/>
            <person name="Zheng Z."/>
            <person name="Cheng S."/>
            <person name="Spooner D."/>
            <person name="Van Deynze A."/>
            <person name="Simon P."/>
        </authorList>
    </citation>
    <scope>NUCLEOTIDE SEQUENCE</scope>
    <source>
        <tissue evidence="2">Leaf</tissue>
    </source>
</reference>
<feature type="compositionally biased region" description="Polar residues" evidence="1">
    <location>
        <begin position="15"/>
        <end position="57"/>
    </location>
</feature>
<sequence length="120" mass="13617">MTKPSNIPIIRRHNTTNLQSPPTASSPLFSLTQTHQTATITNPNSPRFQSKSQSQMGQIPPQFPPLASPPPIVRPFFSHTLSFSISFYRRRQRNSRHSPLPTLFSFHPNHQQNLISPVHT</sequence>
<proteinExistence type="predicted"/>
<evidence type="ECO:0000313" key="2">
    <source>
        <dbReference type="EMBL" id="WOG88490.1"/>
    </source>
</evidence>
<feature type="region of interest" description="Disordered" evidence="1">
    <location>
        <begin position="1"/>
        <end position="70"/>
    </location>
</feature>
<gene>
    <name evidence="2" type="ORF">DCAR_0207725</name>
</gene>
<name>A0AAF0WEJ7_DAUCS</name>